<keyword evidence="5" id="KW-0472">Membrane</keyword>
<evidence type="ECO:0000256" key="3">
    <source>
        <dbReference type="ARBA" id="ARBA00015651"/>
    </source>
</evidence>
<evidence type="ECO:0000313" key="6">
    <source>
        <dbReference type="EMBL" id="KAH9425112.1"/>
    </source>
</evidence>
<keyword evidence="7" id="KW-1185">Reference proteome</keyword>
<comment type="function">
    <text evidence="1">Suppresses cannabinoid receptor CNR1-mediated tonic inhibition of voltage-gated calcium channels.</text>
</comment>
<dbReference type="PANTHER" id="PTHR31952">
    <property type="entry name" value="CB1 CANNABINOID RECEPTOR-INTERACTING PROTEIN 1"/>
    <property type="match status" value="1"/>
</dbReference>
<reference evidence="6 7" key="2">
    <citation type="journal article" date="2022" name="Mol. Biol. Evol.">
        <title>Comparative Genomics Reveals Insights into the Divergent Evolution of Astigmatic Mites and Household Pest Adaptations.</title>
        <authorList>
            <person name="Xiong Q."/>
            <person name="Wan A.T."/>
            <person name="Liu X."/>
            <person name="Fung C.S."/>
            <person name="Xiao X."/>
            <person name="Malainual N."/>
            <person name="Hou J."/>
            <person name="Wang L."/>
            <person name="Wang M."/>
            <person name="Yang K.Y."/>
            <person name="Cui Y."/>
            <person name="Leung E.L."/>
            <person name="Nong W."/>
            <person name="Shin S.K."/>
            <person name="Au S.W."/>
            <person name="Jeong K.Y."/>
            <person name="Chew F.T."/>
            <person name="Hui J.H."/>
            <person name="Leung T.F."/>
            <person name="Tungtrongchitr A."/>
            <person name="Zhong N."/>
            <person name="Liu Z."/>
            <person name="Tsui S.K."/>
        </authorList>
    </citation>
    <scope>NUCLEOTIDE SEQUENCE [LARGE SCALE GENOMIC DNA]</scope>
    <source>
        <strain evidence="6">Derp</strain>
    </source>
</reference>
<dbReference type="PANTHER" id="PTHR31952:SF1">
    <property type="entry name" value="CB1 CANNABINOID RECEPTOR-INTERACTING PROTEIN 1"/>
    <property type="match status" value="1"/>
</dbReference>
<feature type="transmembrane region" description="Helical" evidence="5">
    <location>
        <begin position="169"/>
        <end position="192"/>
    </location>
</feature>
<keyword evidence="5" id="KW-1133">Transmembrane helix</keyword>
<keyword evidence="5" id="KW-0812">Transmembrane</keyword>
<name>A0ABQ8JRT1_DERPT</name>
<dbReference type="Pfam" id="PF15043">
    <property type="entry name" value="CNRIP1"/>
    <property type="match status" value="1"/>
</dbReference>
<evidence type="ECO:0000313" key="7">
    <source>
        <dbReference type="Proteomes" id="UP000887458"/>
    </source>
</evidence>
<feature type="non-terminal residue" evidence="6">
    <location>
        <position position="283"/>
    </location>
</feature>
<evidence type="ECO:0000256" key="1">
    <source>
        <dbReference type="ARBA" id="ARBA00003884"/>
    </source>
</evidence>
<comment type="similarity">
    <text evidence="2">Belongs to the CNRIP family.</text>
</comment>
<dbReference type="Proteomes" id="UP000887458">
    <property type="component" value="Unassembled WGS sequence"/>
</dbReference>
<comment type="caution">
    <text evidence="6">The sequence shown here is derived from an EMBL/GenBank/DDBJ whole genome shotgun (WGS) entry which is preliminary data.</text>
</comment>
<dbReference type="InterPro" id="IPR029204">
    <property type="entry name" value="CNRIP1"/>
</dbReference>
<evidence type="ECO:0000256" key="4">
    <source>
        <dbReference type="ARBA" id="ARBA00026030"/>
    </source>
</evidence>
<proteinExistence type="inferred from homology"/>
<gene>
    <name evidence="6" type="primary">CNRIP1_2</name>
    <name evidence="6" type="ORF">DERP_011840</name>
</gene>
<keyword evidence="6" id="KW-0675">Receptor</keyword>
<reference evidence="6 7" key="1">
    <citation type="journal article" date="2018" name="J. Allergy Clin. Immunol.">
        <title>High-quality assembly of Dermatophagoides pteronyssinus genome and transcriptome reveals a wide range of novel allergens.</title>
        <authorList>
            <person name="Liu X.Y."/>
            <person name="Yang K.Y."/>
            <person name="Wang M.Q."/>
            <person name="Kwok J.S."/>
            <person name="Zeng X."/>
            <person name="Yang Z."/>
            <person name="Xiao X.J."/>
            <person name="Lau C.P."/>
            <person name="Li Y."/>
            <person name="Huang Z.M."/>
            <person name="Ba J.G."/>
            <person name="Yim A.K."/>
            <person name="Ouyang C.Y."/>
            <person name="Ngai S.M."/>
            <person name="Chan T.F."/>
            <person name="Leung E.L."/>
            <person name="Liu L."/>
            <person name="Liu Z.G."/>
            <person name="Tsui S.K."/>
        </authorList>
    </citation>
    <scope>NUCLEOTIDE SEQUENCE [LARGE SCALE GENOMIC DNA]</scope>
    <source>
        <strain evidence="6">Derp</strain>
    </source>
</reference>
<accession>A0ABQ8JRT1</accession>
<dbReference type="EMBL" id="NJHN03000023">
    <property type="protein sequence ID" value="KAH9425112.1"/>
    <property type="molecule type" value="Genomic_DNA"/>
</dbReference>
<protein>
    <recommendedName>
        <fullName evidence="3">CB1 cannabinoid receptor-interacting protein 1</fullName>
    </recommendedName>
</protein>
<evidence type="ECO:0000256" key="5">
    <source>
        <dbReference type="SAM" id="Phobius"/>
    </source>
</evidence>
<evidence type="ECO:0000256" key="2">
    <source>
        <dbReference type="ARBA" id="ARBA00007288"/>
    </source>
</evidence>
<sequence length="283" mass="33290">MASKTYFACIEINRMKKDGTTIDENAPKICFKRDGQRFDEEFTLKLPVETNFEFLIQIRPPMPVRSVTIRMIDGDETGVKIVDQSSSEDGAMYSFQWDTNNCIPDKKRKRSKLQINILFQDNMKLEIPLQIKFYKADDHNHLQWGQPLKHINFECEQKSVITNGNAQQISVITMGIYIFLNTLALNIIYGFGRCGHREFSIVLYRFNIKNDDHFYYCIRQMVINAIIYHCLAFFTLIFRSNSMQNRRSRIEKMENHHRLERKSSVILPGLGCHKEFVIKKIQI</sequence>
<comment type="subunit">
    <text evidence="4">Interacts with the cannabinoid receptor CNR1 (via C-terminus). Does not interact with cannabinoid receptor CNR2.</text>
</comment>
<feature type="transmembrane region" description="Helical" evidence="5">
    <location>
        <begin position="213"/>
        <end position="238"/>
    </location>
</feature>
<organism evidence="6 7">
    <name type="scientific">Dermatophagoides pteronyssinus</name>
    <name type="common">European house dust mite</name>
    <dbReference type="NCBI Taxonomy" id="6956"/>
    <lineage>
        <taxon>Eukaryota</taxon>
        <taxon>Metazoa</taxon>
        <taxon>Ecdysozoa</taxon>
        <taxon>Arthropoda</taxon>
        <taxon>Chelicerata</taxon>
        <taxon>Arachnida</taxon>
        <taxon>Acari</taxon>
        <taxon>Acariformes</taxon>
        <taxon>Sarcoptiformes</taxon>
        <taxon>Astigmata</taxon>
        <taxon>Psoroptidia</taxon>
        <taxon>Analgoidea</taxon>
        <taxon>Pyroglyphidae</taxon>
        <taxon>Dermatophagoidinae</taxon>
        <taxon>Dermatophagoides</taxon>
    </lineage>
</organism>